<feature type="transmembrane region" description="Helical" evidence="1">
    <location>
        <begin position="9"/>
        <end position="33"/>
    </location>
</feature>
<keyword evidence="3" id="KW-1185">Reference proteome</keyword>
<keyword evidence="1" id="KW-1133">Transmembrane helix</keyword>
<sequence length="81" mass="9081">MEKCQNPMWLIFIIIIIIIIIILIIIIIIILIITVITTISMIIIAIITIMMDSRWVWASSPAQAPIANYGNGPSLNKQGYS</sequence>
<dbReference type="Proteomes" id="UP000186817">
    <property type="component" value="Unassembled WGS sequence"/>
</dbReference>
<reference evidence="2 3" key="1">
    <citation type="submission" date="2016-02" db="EMBL/GenBank/DDBJ databases">
        <title>Genome analysis of coral dinoflagellate symbionts highlights evolutionary adaptations to a symbiotic lifestyle.</title>
        <authorList>
            <person name="Aranda M."/>
            <person name="Li Y."/>
            <person name="Liew Y.J."/>
            <person name="Baumgarten S."/>
            <person name="Simakov O."/>
            <person name="Wilson M."/>
            <person name="Piel J."/>
            <person name="Ashoor H."/>
            <person name="Bougouffa S."/>
            <person name="Bajic V.B."/>
            <person name="Ryu T."/>
            <person name="Ravasi T."/>
            <person name="Bayer T."/>
            <person name="Micklem G."/>
            <person name="Kim H."/>
            <person name="Bhak J."/>
            <person name="Lajeunesse T.C."/>
            <person name="Voolstra C.R."/>
        </authorList>
    </citation>
    <scope>NUCLEOTIDE SEQUENCE [LARGE SCALE GENOMIC DNA]</scope>
    <source>
        <strain evidence="2 3">CCMP2467</strain>
    </source>
</reference>
<dbReference type="EMBL" id="LSRX01000715">
    <property type="protein sequence ID" value="OLP90372.1"/>
    <property type="molecule type" value="Genomic_DNA"/>
</dbReference>
<comment type="caution">
    <text evidence="2">The sequence shown here is derived from an EMBL/GenBank/DDBJ whole genome shotgun (WGS) entry which is preliminary data.</text>
</comment>
<keyword evidence="1" id="KW-0812">Transmembrane</keyword>
<gene>
    <name evidence="2" type="ORF">AK812_SmicGene28055</name>
</gene>
<proteinExistence type="predicted"/>
<protein>
    <submittedName>
        <fullName evidence="2">Uncharacterized protein</fullName>
    </submittedName>
</protein>
<organism evidence="2 3">
    <name type="scientific">Symbiodinium microadriaticum</name>
    <name type="common">Dinoflagellate</name>
    <name type="synonym">Zooxanthella microadriatica</name>
    <dbReference type="NCBI Taxonomy" id="2951"/>
    <lineage>
        <taxon>Eukaryota</taxon>
        <taxon>Sar</taxon>
        <taxon>Alveolata</taxon>
        <taxon>Dinophyceae</taxon>
        <taxon>Suessiales</taxon>
        <taxon>Symbiodiniaceae</taxon>
        <taxon>Symbiodinium</taxon>
    </lineage>
</organism>
<accession>A0A1Q9D5D6</accession>
<evidence type="ECO:0000313" key="3">
    <source>
        <dbReference type="Proteomes" id="UP000186817"/>
    </source>
</evidence>
<dbReference type="AlphaFoldDB" id="A0A1Q9D5D6"/>
<name>A0A1Q9D5D6_SYMMI</name>
<feature type="transmembrane region" description="Helical" evidence="1">
    <location>
        <begin position="39"/>
        <end position="57"/>
    </location>
</feature>
<evidence type="ECO:0000256" key="1">
    <source>
        <dbReference type="SAM" id="Phobius"/>
    </source>
</evidence>
<evidence type="ECO:0000313" key="2">
    <source>
        <dbReference type="EMBL" id="OLP90372.1"/>
    </source>
</evidence>
<keyword evidence="1" id="KW-0472">Membrane</keyword>